<keyword evidence="2" id="KW-1185">Reference proteome</keyword>
<proteinExistence type="predicted"/>
<dbReference type="EnsemblPlants" id="Solyc10g006550.2.1">
    <property type="protein sequence ID" value="Solyc10g006550.2.1"/>
    <property type="gene ID" value="Solyc10g006550.2"/>
</dbReference>
<dbReference type="PaxDb" id="4081-Solyc10g006550.1.1"/>
<evidence type="ECO:0000313" key="1">
    <source>
        <dbReference type="EnsemblPlants" id="Solyc10g006550.2.1"/>
    </source>
</evidence>
<evidence type="ECO:0000313" key="2">
    <source>
        <dbReference type="Proteomes" id="UP000004994"/>
    </source>
</evidence>
<reference evidence="1" key="2">
    <citation type="submission" date="2019-01" db="UniProtKB">
        <authorList>
            <consortium name="EnsemblPlants"/>
        </authorList>
    </citation>
    <scope>IDENTIFICATION</scope>
    <source>
        <strain evidence="1">cv. Heinz 1706</strain>
    </source>
</reference>
<organism evidence="1">
    <name type="scientific">Solanum lycopersicum</name>
    <name type="common">Tomato</name>
    <name type="synonym">Lycopersicon esculentum</name>
    <dbReference type="NCBI Taxonomy" id="4081"/>
    <lineage>
        <taxon>Eukaryota</taxon>
        <taxon>Viridiplantae</taxon>
        <taxon>Streptophyta</taxon>
        <taxon>Embryophyta</taxon>
        <taxon>Tracheophyta</taxon>
        <taxon>Spermatophyta</taxon>
        <taxon>Magnoliopsida</taxon>
        <taxon>eudicotyledons</taxon>
        <taxon>Gunneridae</taxon>
        <taxon>Pentapetalae</taxon>
        <taxon>asterids</taxon>
        <taxon>lamiids</taxon>
        <taxon>Solanales</taxon>
        <taxon>Solanaceae</taxon>
        <taxon>Solanoideae</taxon>
        <taxon>Solaneae</taxon>
        <taxon>Solanum</taxon>
        <taxon>Solanum subgen. Lycopersicon</taxon>
    </lineage>
</organism>
<dbReference type="AlphaFoldDB" id="A0A3Q7IBB5"/>
<name>A0A3Q7IBB5_SOLLC</name>
<sequence length="203" mass="22635">MKTSLCATIPPFLIGLREATKMADDTSVRTLHLKVEKRKTEIRFEYSRNDNIGSSKPFGRGYGYTLRPTHFRPSKPNNISCLIATNPARPSRTTVSPPFLGSTGILSLIANATPKSIYPYDNRHDCSASWFSEVNRLTSGSTVPSCPRFKHSAHHTPKLVVDQGELSAFFIARNNTSIHCITSIFSQHLCEFTVGFMFGCVYK</sequence>
<reference evidence="1" key="1">
    <citation type="journal article" date="2012" name="Nature">
        <title>The tomato genome sequence provides insights into fleshy fruit evolution.</title>
        <authorList>
            <consortium name="Tomato Genome Consortium"/>
        </authorList>
    </citation>
    <scope>NUCLEOTIDE SEQUENCE [LARGE SCALE GENOMIC DNA]</scope>
    <source>
        <strain evidence="1">cv. Heinz 1706</strain>
    </source>
</reference>
<protein>
    <submittedName>
        <fullName evidence="1">Uncharacterized protein</fullName>
    </submittedName>
</protein>
<dbReference type="Proteomes" id="UP000004994">
    <property type="component" value="Chromosome 10"/>
</dbReference>
<dbReference type="InParanoid" id="A0A3Q7IBB5"/>
<dbReference type="Gramene" id="Solyc10g006550.2.1">
    <property type="protein sequence ID" value="Solyc10g006550.2.1"/>
    <property type="gene ID" value="Solyc10g006550.2"/>
</dbReference>
<accession>A0A3Q7IBB5</accession>